<organism evidence="1">
    <name type="scientific">uncultured bacterium A1Q1_fos_1877</name>
    <dbReference type="NCBI Taxonomy" id="1256555"/>
    <lineage>
        <taxon>Bacteria</taxon>
        <taxon>environmental samples</taxon>
    </lineage>
</organism>
<protein>
    <submittedName>
        <fullName evidence="1">Uncharacterized protein</fullName>
    </submittedName>
</protein>
<dbReference type="AlphaFoldDB" id="L7VS31"/>
<proteinExistence type="predicted"/>
<sequence>MYCTNETEPDLQHPGRNRLIWKQMRVGCVYWQDAREHWHKRVIWGQEDLATFSASLYRLACRCGYREAAEKIYAADGGEWCWSIHEQYFGDAVGILDWYHASEHIWDCAKIVWSDADRKSWVDSALATLRTHGGEGLVKWLDSELKGLRNRKREGMVSLRNYFRSRIGITDYPSYRASDYQIGTGMIESTARQLVGLRLKGPGMHWSPPGASAVTALRAHNLNNNWHHLWKSLALPKSTTTN</sequence>
<evidence type="ECO:0000313" key="1">
    <source>
        <dbReference type="EMBL" id="AGC71847.1"/>
    </source>
</evidence>
<dbReference type="EMBL" id="JX649884">
    <property type="protein sequence ID" value="AGC71847.1"/>
    <property type="molecule type" value="Genomic_DNA"/>
</dbReference>
<accession>L7VS31</accession>
<name>L7VS31_9BACT</name>
<reference evidence="1" key="1">
    <citation type="submission" date="2012-09" db="EMBL/GenBank/DDBJ databases">
        <title>Metagenomic Characterization of a Microbial Community in Wastewater Detects High Levels of Antibiotic Resistance.</title>
        <authorList>
            <person name="Abrams M."/>
            <person name="Caldwell A."/>
            <person name="Vandaei E."/>
            <person name="Lee W."/>
            <person name="Perrott J."/>
            <person name="Khan S.Y."/>
            <person name="Ta J."/>
            <person name="Romero D."/>
            <person name="Nguyen V."/>
            <person name="Pourmand N."/>
            <person name="Ouverney C.C."/>
        </authorList>
    </citation>
    <scope>NUCLEOTIDE SEQUENCE</scope>
</reference>